<dbReference type="InterPro" id="IPR052354">
    <property type="entry name" value="Cell_Wall_Dynamics_Protein"/>
</dbReference>
<dbReference type="Pfam" id="PF00182">
    <property type="entry name" value="Glyco_hydro_19"/>
    <property type="match status" value="1"/>
</dbReference>
<accession>A0A6J7WQS5</accession>
<gene>
    <name evidence="2" type="ORF">UFOVP232_54</name>
</gene>
<dbReference type="PANTHER" id="PTHR34408">
    <property type="entry name" value="FAMILY PROTEIN, PUTATIVE-RELATED"/>
    <property type="match status" value="1"/>
</dbReference>
<name>A0A6J7WQS5_9CAUD</name>
<dbReference type="InterPro" id="IPR000726">
    <property type="entry name" value="Glyco_hydro_19_cat"/>
</dbReference>
<protein>
    <submittedName>
        <fullName evidence="2">COG3179 Predicted chitinase</fullName>
    </submittedName>
</protein>
<dbReference type="Gene3D" id="1.10.530.10">
    <property type="match status" value="1"/>
</dbReference>
<dbReference type="GO" id="GO:0016998">
    <property type="term" value="P:cell wall macromolecule catabolic process"/>
    <property type="evidence" value="ECO:0007669"/>
    <property type="project" value="InterPro"/>
</dbReference>
<reference evidence="2" key="1">
    <citation type="submission" date="2020-05" db="EMBL/GenBank/DDBJ databases">
        <authorList>
            <person name="Chiriac C."/>
            <person name="Salcher M."/>
            <person name="Ghai R."/>
            <person name="Kavagutti S V."/>
        </authorList>
    </citation>
    <scope>NUCLEOTIDE SEQUENCE</scope>
</reference>
<feature type="domain" description="Glycoside hydrolase family 19 catalytic" evidence="1">
    <location>
        <begin position="104"/>
        <end position="158"/>
    </location>
</feature>
<sequence length="205" mass="22817">MVTAEQLLKLHIDPKWVDPFNETFQRFGISTPRQQAAWIGQCGHECGNFRVLEENLNYKAATLMKLWPKRFPSLEIANQYAGNPKKIANMVYANRMGNRDESSGDGYRFRGRGCIQTTGHANYFHAGQALGVDFVMEPDLVASPKYAALTAGFFWSTHGLNALAERGDNLMVTKRINGGTIGLDDRIKHTNMALAAMGDSNYNLA</sequence>
<dbReference type="PANTHER" id="PTHR34408:SF1">
    <property type="entry name" value="GLYCOSYL HYDROLASE FAMILY 19 DOMAIN-CONTAINING PROTEIN HI_1415"/>
    <property type="match status" value="1"/>
</dbReference>
<proteinExistence type="predicted"/>
<organism evidence="2">
    <name type="scientific">uncultured Caudovirales phage</name>
    <dbReference type="NCBI Taxonomy" id="2100421"/>
    <lineage>
        <taxon>Viruses</taxon>
        <taxon>Duplodnaviria</taxon>
        <taxon>Heunggongvirae</taxon>
        <taxon>Uroviricota</taxon>
        <taxon>Caudoviricetes</taxon>
        <taxon>Peduoviridae</taxon>
        <taxon>Maltschvirus</taxon>
        <taxon>Maltschvirus maltsch</taxon>
    </lineage>
</organism>
<dbReference type="InterPro" id="IPR023346">
    <property type="entry name" value="Lysozyme-like_dom_sf"/>
</dbReference>
<dbReference type="SUPFAM" id="SSF53955">
    <property type="entry name" value="Lysozyme-like"/>
    <property type="match status" value="1"/>
</dbReference>
<dbReference type="EMBL" id="LR798281">
    <property type="protein sequence ID" value="CAB5220120.1"/>
    <property type="molecule type" value="Genomic_DNA"/>
</dbReference>
<evidence type="ECO:0000259" key="1">
    <source>
        <dbReference type="Pfam" id="PF00182"/>
    </source>
</evidence>
<evidence type="ECO:0000313" key="2">
    <source>
        <dbReference type="EMBL" id="CAB5220120.1"/>
    </source>
</evidence>
<dbReference type="GO" id="GO:0004568">
    <property type="term" value="F:chitinase activity"/>
    <property type="evidence" value="ECO:0007669"/>
    <property type="project" value="InterPro"/>
</dbReference>
<dbReference type="GO" id="GO:0006032">
    <property type="term" value="P:chitin catabolic process"/>
    <property type="evidence" value="ECO:0007669"/>
    <property type="project" value="InterPro"/>
</dbReference>